<reference evidence="3 4" key="1">
    <citation type="journal article" date="2018" name="Plant J.">
        <title>Genome sequences of Chlorella sorokiniana UTEX 1602 and Micractinium conductrix SAG 241.80: implications to maltose excretion by a green alga.</title>
        <authorList>
            <person name="Arriola M.B."/>
            <person name="Velmurugan N."/>
            <person name="Zhang Y."/>
            <person name="Plunkett M.H."/>
            <person name="Hondzo H."/>
            <person name="Barney B.M."/>
        </authorList>
    </citation>
    <scope>NUCLEOTIDE SEQUENCE [LARGE SCALE GENOMIC DNA]</scope>
    <source>
        <strain evidence="4">UTEX 1602</strain>
    </source>
</reference>
<feature type="transmembrane region" description="Helical" evidence="1">
    <location>
        <begin position="289"/>
        <end position="312"/>
    </location>
</feature>
<comment type="caution">
    <text evidence="3">The sequence shown here is derived from an EMBL/GenBank/DDBJ whole genome shotgun (WGS) entry which is preliminary data.</text>
</comment>
<name>A0A2P6TQF7_CHLSO</name>
<sequence>MARLRFALLLALAAACAVSALPRNDAEQLHQRQHGRLLKETAISTASGGQSASASAAAGPGFAQTAQSATGGNAQVGQKVDVCQRGPADSAECKTLTTADRTSNCTDIAPDVNFTCAEQAKFGKCDADFIFLNGYCLSTCNRCGSNCLDVAPSGRGTAACSQSDCDTEAVKAGPYCLKTIPRCTHTTPAMQCIASSVCSARPVAAAAQRRTAGPSARFLAGARPLQPAARRSVAAAASSQPKDFDEFLMVVADKFEKVDNKPVVVGWLVAAFSAIVIAEWFIHLPLFNVLLGWPIQFVGLVVTPYLALRYYVNKDGSPLNDAEFLVNKYTEQLPGLGKK</sequence>
<gene>
    <name evidence="3" type="ORF">C2E21_5058</name>
</gene>
<evidence type="ECO:0000256" key="2">
    <source>
        <dbReference type="SAM" id="SignalP"/>
    </source>
</evidence>
<evidence type="ECO:0000313" key="3">
    <source>
        <dbReference type="EMBL" id="PRW56271.1"/>
    </source>
</evidence>
<protein>
    <submittedName>
        <fullName evidence="3">tRNA-dihydrouridine synthase 3</fullName>
    </submittedName>
</protein>
<keyword evidence="4" id="KW-1185">Reference proteome</keyword>
<evidence type="ECO:0000313" key="4">
    <source>
        <dbReference type="Proteomes" id="UP000239899"/>
    </source>
</evidence>
<keyword evidence="1" id="KW-0812">Transmembrane</keyword>
<organism evidence="3 4">
    <name type="scientific">Chlorella sorokiniana</name>
    <name type="common">Freshwater green alga</name>
    <dbReference type="NCBI Taxonomy" id="3076"/>
    <lineage>
        <taxon>Eukaryota</taxon>
        <taxon>Viridiplantae</taxon>
        <taxon>Chlorophyta</taxon>
        <taxon>core chlorophytes</taxon>
        <taxon>Trebouxiophyceae</taxon>
        <taxon>Chlorellales</taxon>
        <taxon>Chlorellaceae</taxon>
        <taxon>Chlorella clade</taxon>
        <taxon>Chlorella</taxon>
    </lineage>
</organism>
<accession>A0A2P6TQF7</accession>
<dbReference type="OrthoDB" id="513598at2759"/>
<keyword evidence="2" id="KW-0732">Signal</keyword>
<dbReference type="AlphaFoldDB" id="A0A2P6TQF7"/>
<feature type="chain" id="PRO_5015113466" evidence="2">
    <location>
        <begin position="21"/>
        <end position="339"/>
    </location>
</feature>
<keyword evidence="1" id="KW-1133">Transmembrane helix</keyword>
<keyword evidence="1" id="KW-0472">Membrane</keyword>
<dbReference type="EMBL" id="LHPG02000009">
    <property type="protein sequence ID" value="PRW56271.1"/>
    <property type="molecule type" value="Genomic_DNA"/>
</dbReference>
<dbReference type="Proteomes" id="UP000239899">
    <property type="component" value="Unassembled WGS sequence"/>
</dbReference>
<feature type="transmembrane region" description="Helical" evidence="1">
    <location>
        <begin position="264"/>
        <end position="282"/>
    </location>
</feature>
<dbReference type="PROSITE" id="PS51257">
    <property type="entry name" value="PROKAR_LIPOPROTEIN"/>
    <property type="match status" value="1"/>
</dbReference>
<evidence type="ECO:0000256" key="1">
    <source>
        <dbReference type="SAM" id="Phobius"/>
    </source>
</evidence>
<feature type="signal peptide" evidence="2">
    <location>
        <begin position="1"/>
        <end position="20"/>
    </location>
</feature>
<proteinExistence type="predicted"/>